<dbReference type="CDD" id="cd03477">
    <property type="entry name" value="Rieske_YhfW_C"/>
    <property type="match status" value="1"/>
</dbReference>
<dbReference type="PANTHER" id="PTHR13847:SF281">
    <property type="entry name" value="FAD DEPENDENT OXIDOREDUCTASE DOMAIN-CONTAINING PROTEIN"/>
    <property type="match status" value="1"/>
</dbReference>
<keyword evidence="4" id="KW-0411">Iron-sulfur</keyword>
<evidence type="ECO:0000259" key="6">
    <source>
        <dbReference type="PROSITE" id="PS51296"/>
    </source>
</evidence>
<reference evidence="7 8" key="1">
    <citation type="journal article" date="2009" name="PLoS Genet.">
        <title>Alliance of proteomics and genomics to unravel the specificities of Sahara bacterium Deinococcus deserti.</title>
        <authorList>
            <person name="de Groot A."/>
            <person name="Dulermo R."/>
            <person name="Ortet P."/>
            <person name="Blanchard L."/>
            <person name="Guerin P."/>
            <person name="Fernandez B."/>
            <person name="Vacherie B."/>
            <person name="Dossat C."/>
            <person name="Jolivet E."/>
            <person name="Siguier P."/>
            <person name="Chandler M."/>
            <person name="Barakat M."/>
            <person name="Dedieu A."/>
            <person name="Barbe V."/>
            <person name="Heulin T."/>
            <person name="Sommer S."/>
            <person name="Achouak W."/>
            <person name="Armengaud J."/>
        </authorList>
    </citation>
    <scope>NUCLEOTIDE SEQUENCE [LARGE SCALE GENOMIC DNA]</scope>
    <source>
        <strain evidence="8">DSM 17065 / CIP 109153 / LMG 22923 / VCD115</strain>
    </source>
</reference>
<keyword evidence="5" id="KW-1015">Disulfide bond</keyword>
<dbReference type="OrthoDB" id="9767869at2"/>
<evidence type="ECO:0000256" key="2">
    <source>
        <dbReference type="ARBA" id="ARBA00022723"/>
    </source>
</evidence>
<evidence type="ECO:0000313" key="8">
    <source>
        <dbReference type="Proteomes" id="UP000002208"/>
    </source>
</evidence>
<protein>
    <submittedName>
        <fullName evidence="7">Putative FAD dependent oxidoreductase</fullName>
    </submittedName>
</protein>
<dbReference type="GO" id="GO:0016020">
    <property type="term" value="C:membrane"/>
    <property type="evidence" value="ECO:0007669"/>
    <property type="project" value="InterPro"/>
</dbReference>
<dbReference type="eggNOG" id="COG0665">
    <property type="taxonomic scope" value="Bacteria"/>
</dbReference>
<dbReference type="Proteomes" id="UP000002208">
    <property type="component" value="Chromosome"/>
</dbReference>
<dbReference type="Gene3D" id="3.50.50.60">
    <property type="entry name" value="FAD/NAD(P)-binding domain"/>
    <property type="match status" value="1"/>
</dbReference>
<dbReference type="PROSITE" id="PS51296">
    <property type="entry name" value="RIESKE"/>
    <property type="match status" value="1"/>
</dbReference>
<dbReference type="InterPro" id="IPR006076">
    <property type="entry name" value="FAD-dep_OxRdtase"/>
</dbReference>
<dbReference type="RefSeq" id="WP_012693103.1">
    <property type="nucleotide sequence ID" value="NC_012526.1"/>
</dbReference>
<sequence length="489" mass="53407">MTTSHWALPPPSFAPLIQDLEADTVVVGGGIAGVTTAYLLACEGQRVVLLERDEIGSGETSRSSAQLTASLDFRYFELAALHGEDRARLIARSHLEAVDEIERIASGERIACDLVRLPSFLFAPPEQQKDLMRELAAMQSAGLNVQMVDPPAGTLNLGPCLRLEHQAAFHPVRYLQGLAEAAQRRGAKIYTHSAVTSYDSTGVVTQNGARVHAAHVVLATNVPVADRVKFSFRLEPYRTYMISLDLTAAIEPGHYWDTVDPYHYVRLDGDLLLVGGEDHVVGRADDAEKRYRCLEVWAREHFPVGQRREAWSGQVENTPDGLAYIGESAGVYVVTGDVGNGLTHGTIGALVIRDLILGRENAWTELYDANRVPRGNRLEWLKEGITAAAHLGEWVTGGDDPTDIAPGEGAVIRQGIRKLAVYRDEHGELHTRSAMCPHFGCVVHWNTGEKSWDCPCHGSRFTAFGDLLHGPARTGLAAEDLSSDARTPD</sequence>
<dbReference type="EMBL" id="CP001114">
    <property type="protein sequence ID" value="ACO45980.1"/>
    <property type="molecule type" value="Genomic_DNA"/>
</dbReference>
<dbReference type="Gene3D" id="3.30.9.10">
    <property type="entry name" value="D-Amino Acid Oxidase, subunit A, domain 2"/>
    <property type="match status" value="1"/>
</dbReference>
<dbReference type="GO" id="GO:0051537">
    <property type="term" value="F:2 iron, 2 sulfur cluster binding"/>
    <property type="evidence" value="ECO:0007669"/>
    <property type="project" value="UniProtKB-KW"/>
</dbReference>
<evidence type="ECO:0000256" key="1">
    <source>
        <dbReference type="ARBA" id="ARBA00022714"/>
    </source>
</evidence>
<dbReference type="InterPro" id="IPR036922">
    <property type="entry name" value="Rieske_2Fe-2S_sf"/>
</dbReference>
<dbReference type="Pfam" id="PF00355">
    <property type="entry name" value="Rieske"/>
    <property type="match status" value="1"/>
</dbReference>
<evidence type="ECO:0000256" key="4">
    <source>
        <dbReference type="ARBA" id="ARBA00023014"/>
    </source>
</evidence>
<dbReference type="AlphaFoldDB" id="C1CUW3"/>
<dbReference type="Pfam" id="PF01266">
    <property type="entry name" value="DAO"/>
    <property type="match status" value="1"/>
</dbReference>
<dbReference type="SUPFAM" id="SSF50022">
    <property type="entry name" value="ISP domain"/>
    <property type="match status" value="1"/>
</dbReference>
<proteinExistence type="predicted"/>
<organism evidence="7 8">
    <name type="scientific">Deinococcus deserti (strain DSM 17065 / CIP 109153 / LMG 22923 / VCD115)</name>
    <dbReference type="NCBI Taxonomy" id="546414"/>
    <lineage>
        <taxon>Bacteria</taxon>
        <taxon>Thermotogati</taxon>
        <taxon>Deinococcota</taxon>
        <taxon>Deinococci</taxon>
        <taxon>Deinococcales</taxon>
        <taxon>Deinococcaceae</taxon>
        <taxon>Deinococcus</taxon>
    </lineage>
</organism>
<dbReference type="InterPro" id="IPR017941">
    <property type="entry name" value="Rieske_2Fe-2S"/>
</dbReference>
<accession>C1CUW3</accession>
<evidence type="ECO:0000256" key="3">
    <source>
        <dbReference type="ARBA" id="ARBA00023004"/>
    </source>
</evidence>
<dbReference type="PaxDb" id="546414-Deide_10840"/>
<dbReference type="PANTHER" id="PTHR13847">
    <property type="entry name" value="SARCOSINE DEHYDROGENASE-RELATED"/>
    <property type="match status" value="1"/>
</dbReference>
<keyword evidence="3" id="KW-0408">Iron</keyword>
<dbReference type="Gene3D" id="2.102.10.10">
    <property type="entry name" value="Rieske [2Fe-2S] iron-sulphur domain"/>
    <property type="match status" value="1"/>
</dbReference>
<keyword evidence="1" id="KW-0001">2Fe-2S</keyword>
<gene>
    <name evidence="7" type="ordered locus">Deide_10840</name>
</gene>
<keyword evidence="8" id="KW-1185">Reference proteome</keyword>
<dbReference type="InterPro" id="IPR005805">
    <property type="entry name" value="Rieske_Fe-S_prot_C"/>
</dbReference>
<keyword evidence="2" id="KW-0479">Metal-binding</keyword>
<feature type="domain" description="Rieske" evidence="6">
    <location>
        <begin position="396"/>
        <end position="478"/>
    </location>
</feature>
<dbReference type="PRINTS" id="PR00162">
    <property type="entry name" value="RIESKE"/>
</dbReference>
<evidence type="ECO:0000313" key="7">
    <source>
        <dbReference type="EMBL" id="ACO45980.1"/>
    </source>
</evidence>
<dbReference type="STRING" id="546414.Deide_10840"/>
<dbReference type="eggNOG" id="COG0723">
    <property type="taxonomic scope" value="Bacteria"/>
</dbReference>
<evidence type="ECO:0000256" key="5">
    <source>
        <dbReference type="ARBA" id="ARBA00023157"/>
    </source>
</evidence>
<dbReference type="GO" id="GO:0046872">
    <property type="term" value="F:metal ion binding"/>
    <property type="evidence" value="ECO:0007669"/>
    <property type="project" value="UniProtKB-KW"/>
</dbReference>
<dbReference type="InterPro" id="IPR036188">
    <property type="entry name" value="FAD/NAD-bd_sf"/>
</dbReference>
<dbReference type="InterPro" id="IPR038010">
    <property type="entry name" value="YhfW_C"/>
</dbReference>
<dbReference type="SUPFAM" id="SSF51971">
    <property type="entry name" value="Nucleotide-binding domain"/>
    <property type="match status" value="1"/>
</dbReference>
<name>C1CUW3_DEIDV</name>
<dbReference type="GO" id="GO:0005737">
    <property type="term" value="C:cytoplasm"/>
    <property type="evidence" value="ECO:0007669"/>
    <property type="project" value="TreeGrafter"/>
</dbReference>
<dbReference type="HOGENOM" id="CLU_007884_15_1_0"/>
<dbReference type="KEGG" id="ddr:Deide_10840"/>